<dbReference type="InterPro" id="IPR000674">
    <property type="entry name" value="Ald_Oxase/Xan_DH_a/b"/>
</dbReference>
<dbReference type="Proteomes" id="UP000694001">
    <property type="component" value="Chromosome"/>
</dbReference>
<dbReference type="InterPro" id="IPR016208">
    <property type="entry name" value="Ald_Oxase/xanthine_DH-like"/>
</dbReference>
<accession>A0A975YJP7</accession>
<name>A0A975YJP7_9PROT</name>
<dbReference type="AlphaFoldDB" id="A0A975YJP7"/>
<proteinExistence type="predicted"/>
<evidence type="ECO:0000256" key="1">
    <source>
        <dbReference type="ARBA" id="ARBA00022505"/>
    </source>
</evidence>
<dbReference type="RefSeq" id="WP_218285951.1">
    <property type="nucleotide sequence ID" value="NZ_CP076448.1"/>
</dbReference>
<organism evidence="3 4">
    <name type="scientific">Elioraea tepida</name>
    <dbReference type="NCBI Taxonomy" id="2843330"/>
    <lineage>
        <taxon>Bacteria</taxon>
        <taxon>Pseudomonadati</taxon>
        <taxon>Pseudomonadota</taxon>
        <taxon>Alphaproteobacteria</taxon>
        <taxon>Acetobacterales</taxon>
        <taxon>Elioraeaceae</taxon>
        <taxon>Elioraea</taxon>
    </lineage>
</organism>
<gene>
    <name evidence="3" type="ORF">KO353_01065</name>
</gene>
<dbReference type="GO" id="GO:0005506">
    <property type="term" value="F:iron ion binding"/>
    <property type="evidence" value="ECO:0007669"/>
    <property type="project" value="InterPro"/>
</dbReference>
<evidence type="ECO:0000313" key="4">
    <source>
        <dbReference type="Proteomes" id="UP000694001"/>
    </source>
</evidence>
<dbReference type="PANTHER" id="PTHR11908:SF132">
    <property type="entry name" value="ALDEHYDE OXIDASE 1-RELATED"/>
    <property type="match status" value="1"/>
</dbReference>
<dbReference type="Pfam" id="PF20256">
    <property type="entry name" value="MoCoBD_2"/>
    <property type="match status" value="1"/>
</dbReference>
<keyword evidence="1" id="KW-0500">Molybdenum</keyword>
<dbReference type="InterPro" id="IPR046867">
    <property type="entry name" value="AldOxase/xan_DH_MoCoBD2"/>
</dbReference>
<keyword evidence="4" id="KW-1185">Reference proteome</keyword>
<sequence>MDSVERRFGIGQPVRRTEDPRLLRGDGRFTDDVAALTGGALHAVFVRSPHAHALIRGIDVRAALALPGVVAVVTGEELRAAGRGHLPCEVPITQADGTPARYPRRLALPHDVVSHVGEAVAMVVAETEAAARDGAEAVAVDWEPLPPVIGLSQARTAPAIHPDVPGNRVFLWQAGDAAATERAFASAANVVETRLRVTRVAPAPLETRAAIAEYDRGTGRWTLTTATQGTAEAHGELTGFALATPRQALRIVTPDVGGGFGMKNHAYPEHVALLHAAERLGRPVRWSAERTEAFLSDSAGRDHEIEIALAFDPGHRITAVRWHWVSDLGAWCAGAGPFVATLGAPRIAAGPYAIGTYHLVSEGYLTTTAPIDAYRGAGKPEAAFVLEVALDRAARRLGLDPVALRRINLVPPEAMPYRSVTGQVFDSGDFPRLLAAAEALAERAGFAARREAARKRGRLRGLGLAYYIEPSGFRDNRVMLAFDRTGGVTLTTSAVSNGQPHATVLAQILHERLRIPFDRIRVVQGDSDVTGYASGTAGSRSLTLSGIGIHRCAEAIEAKGRRIAARLLEVSDADIVADRGVFRVTGTDRAVTLEAVAKAAWSPAFVPEDESLGLEASAHPVQRVPNYPNGCHVAEVEIDPETGRVELVAYTAVNDFGVVVNPLTLAGQVMGGIAQGAGQVLLEELVHDPDTGQVLTASLMDYALPRADDLPPLRTATIEIPCTTNPLGVKGCGEAGCAGSLPAVLNAIEDALASAGAGPIDMPATPERVWRALREAPNTRA</sequence>
<dbReference type="Pfam" id="PF01315">
    <property type="entry name" value="Ald_Xan_dh_C"/>
    <property type="match status" value="1"/>
</dbReference>
<dbReference type="KEGG" id="elio:KO353_01065"/>
<feature type="domain" description="Aldehyde oxidase/xanthine dehydrogenase a/b hammerhead" evidence="2">
    <location>
        <begin position="24"/>
        <end position="146"/>
    </location>
</feature>
<dbReference type="GO" id="GO:0016491">
    <property type="term" value="F:oxidoreductase activity"/>
    <property type="evidence" value="ECO:0007669"/>
    <property type="project" value="InterPro"/>
</dbReference>
<reference evidence="3" key="1">
    <citation type="submission" date="2021-06" db="EMBL/GenBank/DDBJ databases">
        <title>Elioraea tepida, sp. nov., a moderately thermophilic aerobic anoxygenic phototrophic bacterium isolated from an alkaline siliceous hot spring mat community in Yellowstone National Park, WY, USA.</title>
        <authorList>
            <person name="Saini M.K."/>
            <person name="Yoshida S."/>
            <person name="Sebastian A."/>
            <person name="Hirose S."/>
            <person name="Hara E."/>
            <person name="Tamaki H."/>
            <person name="Soulier N.T."/>
            <person name="Albert I."/>
            <person name="Hanada S."/>
            <person name="Bryant D.A."/>
            <person name="Tank M."/>
        </authorList>
    </citation>
    <scope>NUCLEOTIDE SEQUENCE</scope>
    <source>
        <strain evidence="3">MS-P2</strain>
    </source>
</reference>
<evidence type="ECO:0000313" key="3">
    <source>
        <dbReference type="EMBL" id="QXM24894.1"/>
    </source>
</evidence>
<dbReference type="Pfam" id="PF02738">
    <property type="entry name" value="MoCoBD_1"/>
    <property type="match status" value="1"/>
</dbReference>
<dbReference type="SMART" id="SM01008">
    <property type="entry name" value="Ald_Xan_dh_C"/>
    <property type="match status" value="1"/>
</dbReference>
<protein>
    <submittedName>
        <fullName evidence="3">Xanthine dehydrogenase family protein molybdopterin-binding subunit</fullName>
    </submittedName>
</protein>
<dbReference type="InterPro" id="IPR008274">
    <property type="entry name" value="AldOxase/xan_DH_MoCoBD1"/>
</dbReference>
<evidence type="ECO:0000259" key="2">
    <source>
        <dbReference type="SMART" id="SM01008"/>
    </source>
</evidence>
<dbReference type="EMBL" id="CP076448">
    <property type="protein sequence ID" value="QXM24894.1"/>
    <property type="molecule type" value="Genomic_DNA"/>
</dbReference>
<dbReference type="PANTHER" id="PTHR11908">
    <property type="entry name" value="XANTHINE DEHYDROGENASE"/>
    <property type="match status" value="1"/>
</dbReference>